<dbReference type="RefSeq" id="XP_033673682.1">
    <property type="nucleotide sequence ID" value="XM_033803756.1"/>
</dbReference>
<feature type="compositionally biased region" description="Polar residues" evidence="1">
    <location>
        <begin position="74"/>
        <end position="83"/>
    </location>
</feature>
<keyword evidence="3" id="KW-1185">Reference proteome</keyword>
<evidence type="ECO:0000313" key="3">
    <source>
        <dbReference type="Proteomes" id="UP000799537"/>
    </source>
</evidence>
<dbReference type="Proteomes" id="UP000799537">
    <property type="component" value="Unassembled WGS sequence"/>
</dbReference>
<dbReference type="AlphaFoldDB" id="A0A6A6D179"/>
<evidence type="ECO:0000313" key="2">
    <source>
        <dbReference type="EMBL" id="KAF2172793.1"/>
    </source>
</evidence>
<dbReference type="OrthoDB" id="4828117at2759"/>
<proteinExistence type="predicted"/>
<sequence length="164" mass="18004">MANGKVDWDSQATWQRVIAAILATGVKVDLKQTAMYFGTTYDTLENRFRKIKKESAVLKEEVERGERGEIAPSRTKSNPSTPRKATPKKAALSAVTNGRVAKSTPNKNNRKGSIKREMSDDGFASALDSFTTGEDFSFTSDAHSGLISYDQLNDDDDFGINGFV</sequence>
<protein>
    <submittedName>
        <fullName evidence="2">Uncharacterized protein</fullName>
    </submittedName>
</protein>
<feature type="compositionally biased region" description="Basic and acidic residues" evidence="1">
    <location>
        <begin position="58"/>
        <end position="69"/>
    </location>
</feature>
<dbReference type="EMBL" id="ML993580">
    <property type="protein sequence ID" value="KAF2172793.1"/>
    <property type="molecule type" value="Genomic_DNA"/>
</dbReference>
<dbReference type="GeneID" id="54557028"/>
<accession>A0A6A6D179</accession>
<gene>
    <name evidence="2" type="ORF">M409DRAFT_16754</name>
</gene>
<reference evidence="2" key="1">
    <citation type="journal article" date="2020" name="Stud. Mycol.">
        <title>101 Dothideomycetes genomes: a test case for predicting lifestyles and emergence of pathogens.</title>
        <authorList>
            <person name="Haridas S."/>
            <person name="Albert R."/>
            <person name="Binder M."/>
            <person name="Bloem J."/>
            <person name="Labutti K."/>
            <person name="Salamov A."/>
            <person name="Andreopoulos B."/>
            <person name="Baker S."/>
            <person name="Barry K."/>
            <person name="Bills G."/>
            <person name="Bluhm B."/>
            <person name="Cannon C."/>
            <person name="Castanera R."/>
            <person name="Culley D."/>
            <person name="Daum C."/>
            <person name="Ezra D."/>
            <person name="Gonzalez J."/>
            <person name="Henrissat B."/>
            <person name="Kuo A."/>
            <person name="Liang C."/>
            <person name="Lipzen A."/>
            <person name="Lutzoni F."/>
            <person name="Magnuson J."/>
            <person name="Mondo S."/>
            <person name="Nolan M."/>
            <person name="Ohm R."/>
            <person name="Pangilinan J."/>
            <person name="Park H.-J."/>
            <person name="Ramirez L."/>
            <person name="Alfaro M."/>
            <person name="Sun H."/>
            <person name="Tritt A."/>
            <person name="Yoshinaga Y."/>
            <person name="Zwiers L.-H."/>
            <person name="Turgeon B."/>
            <person name="Goodwin S."/>
            <person name="Spatafora J."/>
            <person name="Crous P."/>
            <person name="Grigoriev I."/>
        </authorList>
    </citation>
    <scope>NUCLEOTIDE SEQUENCE</scope>
    <source>
        <strain evidence="2">ATCC 36951</strain>
    </source>
</reference>
<name>A0A6A6D179_ZASCE</name>
<feature type="region of interest" description="Disordered" evidence="1">
    <location>
        <begin position="58"/>
        <end position="117"/>
    </location>
</feature>
<organism evidence="2 3">
    <name type="scientific">Zasmidium cellare ATCC 36951</name>
    <dbReference type="NCBI Taxonomy" id="1080233"/>
    <lineage>
        <taxon>Eukaryota</taxon>
        <taxon>Fungi</taxon>
        <taxon>Dikarya</taxon>
        <taxon>Ascomycota</taxon>
        <taxon>Pezizomycotina</taxon>
        <taxon>Dothideomycetes</taxon>
        <taxon>Dothideomycetidae</taxon>
        <taxon>Mycosphaerellales</taxon>
        <taxon>Mycosphaerellaceae</taxon>
        <taxon>Zasmidium</taxon>
    </lineage>
</organism>
<evidence type="ECO:0000256" key="1">
    <source>
        <dbReference type="SAM" id="MobiDB-lite"/>
    </source>
</evidence>